<evidence type="ECO:0000313" key="2">
    <source>
        <dbReference type="Proteomes" id="UP001168972"/>
    </source>
</evidence>
<gene>
    <name evidence="1" type="ORF">PV327_007408</name>
</gene>
<sequence length="99" mass="11270">MPGCFHSDYSITKVIIDCTKFRIKIPRSVNNRKSDSQLTIKSELLDILENGEIVLADKNFPKMKTVIDASDQKLKMVMATVFKEEKRILNGRNSAVLLK</sequence>
<evidence type="ECO:0008006" key="3">
    <source>
        <dbReference type="Google" id="ProtNLM"/>
    </source>
</evidence>
<organism evidence="1 2">
    <name type="scientific">Microctonus hyperodae</name>
    <name type="common">Parasitoid wasp</name>
    <dbReference type="NCBI Taxonomy" id="165561"/>
    <lineage>
        <taxon>Eukaryota</taxon>
        <taxon>Metazoa</taxon>
        <taxon>Ecdysozoa</taxon>
        <taxon>Arthropoda</taxon>
        <taxon>Hexapoda</taxon>
        <taxon>Insecta</taxon>
        <taxon>Pterygota</taxon>
        <taxon>Neoptera</taxon>
        <taxon>Endopterygota</taxon>
        <taxon>Hymenoptera</taxon>
        <taxon>Apocrita</taxon>
        <taxon>Ichneumonoidea</taxon>
        <taxon>Braconidae</taxon>
        <taxon>Euphorinae</taxon>
        <taxon>Microctonus</taxon>
    </lineage>
</organism>
<accession>A0AA39KYN8</accession>
<comment type="caution">
    <text evidence="1">The sequence shown here is derived from an EMBL/GenBank/DDBJ whole genome shotgun (WGS) entry which is preliminary data.</text>
</comment>
<dbReference type="AlphaFoldDB" id="A0AA39KYN8"/>
<name>A0AA39KYN8_MICHY</name>
<reference evidence="1" key="2">
    <citation type="submission" date="2023-03" db="EMBL/GenBank/DDBJ databases">
        <authorList>
            <person name="Inwood S.N."/>
            <person name="Skelly J.G."/>
            <person name="Guhlin J."/>
            <person name="Harrop T.W.R."/>
            <person name="Goldson S.G."/>
            <person name="Dearden P.K."/>
        </authorList>
    </citation>
    <scope>NUCLEOTIDE SEQUENCE</scope>
    <source>
        <strain evidence="1">Lincoln</strain>
        <tissue evidence="1">Whole body</tissue>
    </source>
</reference>
<protein>
    <recommendedName>
        <fullName evidence="3">DDE Tnp4 domain-containing protein</fullName>
    </recommendedName>
</protein>
<dbReference type="Proteomes" id="UP001168972">
    <property type="component" value="Unassembled WGS sequence"/>
</dbReference>
<keyword evidence="2" id="KW-1185">Reference proteome</keyword>
<reference evidence="1" key="1">
    <citation type="journal article" date="2023" name="bioRxiv">
        <title>Scaffold-level genome assemblies of two parasitoid biocontrol wasps reveal the parthenogenesis mechanism and an associated novel virus.</title>
        <authorList>
            <person name="Inwood S."/>
            <person name="Skelly J."/>
            <person name="Guhlin J."/>
            <person name="Harrop T."/>
            <person name="Goldson S."/>
            <person name="Dearden P."/>
        </authorList>
    </citation>
    <scope>NUCLEOTIDE SEQUENCE</scope>
    <source>
        <strain evidence="1">Lincoln</strain>
        <tissue evidence="1">Whole body</tissue>
    </source>
</reference>
<evidence type="ECO:0000313" key="1">
    <source>
        <dbReference type="EMBL" id="KAK0178526.1"/>
    </source>
</evidence>
<dbReference type="EMBL" id="JAQQBR010000004">
    <property type="protein sequence ID" value="KAK0178526.1"/>
    <property type="molecule type" value="Genomic_DNA"/>
</dbReference>
<proteinExistence type="predicted"/>